<evidence type="ECO:0000256" key="1">
    <source>
        <dbReference type="SAM" id="MobiDB-lite"/>
    </source>
</evidence>
<feature type="signal peptide" evidence="2">
    <location>
        <begin position="1"/>
        <end position="35"/>
    </location>
</feature>
<dbReference type="GO" id="GO:0005975">
    <property type="term" value="P:carbohydrate metabolic process"/>
    <property type="evidence" value="ECO:0007669"/>
    <property type="project" value="InterPro"/>
</dbReference>
<feature type="chain" id="PRO_5011558105" evidence="2">
    <location>
        <begin position="36"/>
        <end position="354"/>
    </location>
</feature>
<dbReference type="RefSeq" id="WP_242871737.1">
    <property type="nucleotide sequence ID" value="NZ_FNID01000025.1"/>
</dbReference>
<dbReference type="EMBL" id="FNID01000025">
    <property type="protein sequence ID" value="SDN61537.1"/>
    <property type="molecule type" value="Genomic_DNA"/>
</dbReference>
<dbReference type="GO" id="GO:0016810">
    <property type="term" value="F:hydrolase activity, acting on carbon-nitrogen (but not peptide) bonds"/>
    <property type="evidence" value="ECO:0007669"/>
    <property type="project" value="InterPro"/>
</dbReference>
<sequence length="354" mass="38431">MKRICKAFALLAAMLFMLTSCTYSLLGSSSTPSTAASSAAQSSAPASSLPPDNGTSTPQVDSSGPVKPEAPVKPVISPEYEDLAALSNEKVQWGPGNQFGSDGRPTGPVSLQKKYGKYGAYFISPDKDSKKIYLTFDEGYENGFTAKILDTLKEKGVSAVFFVTYDYAKRNPELVQRMIDEGHIVGNHSTTHPSMPDLSLDEAKKEIQTLHDYVLQNFGYEMWLFRPPQGDFSERTLALAHSLGYLNIFWSFAYKDWDVENQIGYDAALAKVTKNPHAGGIYLLHAVSKDNSEILGSVIDNFTSKGYTLSTFDLSGDTAAQTKTESSRSTAESSPVSSNFSDTSSPAKDAVVIK</sequence>
<evidence type="ECO:0000313" key="5">
    <source>
        <dbReference type="Proteomes" id="UP000199182"/>
    </source>
</evidence>
<feature type="compositionally biased region" description="Low complexity" evidence="1">
    <location>
        <begin position="34"/>
        <end position="47"/>
    </location>
</feature>
<reference evidence="4 5" key="1">
    <citation type="submission" date="2016-10" db="EMBL/GenBank/DDBJ databases">
        <authorList>
            <person name="de Groot N.N."/>
        </authorList>
    </citation>
    <scope>NUCLEOTIDE SEQUENCE [LARGE SCALE GENOMIC DNA]</scope>
    <source>
        <strain evidence="4 5">CGMCC 1.5012</strain>
    </source>
</reference>
<organism evidence="4 5">
    <name type="scientific">Acetanaerobacterium elongatum</name>
    <dbReference type="NCBI Taxonomy" id="258515"/>
    <lineage>
        <taxon>Bacteria</taxon>
        <taxon>Bacillati</taxon>
        <taxon>Bacillota</taxon>
        <taxon>Clostridia</taxon>
        <taxon>Eubacteriales</taxon>
        <taxon>Oscillospiraceae</taxon>
        <taxon>Acetanaerobacterium</taxon>
    </lineage>
</organism>
<protein>
    <submittedName>
        <fullName evidence="4">Delta-lactam-biosynthetic de-N-acetylase</fullName>
    </submittedName>
</protein>
<evidence type="ECO:0000256" key="2">
    <source>
        <dbReference type="SAM" id="SignalP"/>
    </source>
</evidence>
<dbReference type="PROSITE" id="PS51677">
    <property type="entry name" value="NODB"/>
    <property type="match status" value="1"/>
</dbReference>
<dbReference type="InterPro" id="IPR002509">
    <property type="entry name" value="NODB_dom"/>
</dbReference>
<dbReference type="Gene3D" id="3.20.20.370">
    <property type="entry name" value="Glycoside hydrolase/deacetylase"/>
    <property type="match status" value="1"/>
</dbReference>
<feature type="region of interest" description="Disordered" evidence="1">
    <location>
        <begin position="320"/>
        <end position="354"/>
    </location>
</feature>
<feature type="compositionally biased region" description="Polar residues" evidence="1">
    <location>
        <begin position="320"/>
        <end position="346"/>
    </location>
</feature>
<dbReference type="STRING" id="258515.SAMN05192585_12511"/>
<proteinExistence type="predicted"/>
<dbReference type="Pfam" id="PF01522">
    <property type="entry name" value="Polysacc_deac_1"/>
    <property type="match status" value="1"/>
</dbReference>
<dbReference type="InterPro" id="IPR050248">
    <property type="entry name" value="Polysacc_deacetylase_ArnD"/>
</dbReference>
<dbReference type="PROSITE" id="PS51257">
    <property type="entry name" value="PROKAR_LIPOPROTEIN"/>
    <property type="match status" value="1"/>
</dbReference>
<feature type="region of interest" description="Disordered" evidence="1">
    <location>
        <begin position="34"/>
        <end position="73"/>
    </location>
</feature>
<dbReference type="SUPFAM" id="SSF88713">
    <property type="entry name" value="Glycoside hydrolase/deacetylase"/>
    <property type="match status" value="1"/>
</dbReference>
<name>A0A1H0CUI7_9FIRM</name>
<dbReference type="PANTHER" id="PTHR10587">
    <property type="entry name" value="GLYCOSYL TRANSFERASE-RELATED"/>
    <property type="match status" value="1"/>
</dbReference>
<dbReference type="GO" id="GO:0016020">
    <property type="term" value="C:membrane"/>
    <property type="evidence" value="ECO:0007669"/>
    <property type="project" value="TreeGrafter"/>
</dbReference>
<dbReference type="AlphaFoldDB" id="A0A1H0CUI7"/>
<dbReference type="Proteomes" id="UP000199182">
    <property type="component" value="Unassembled WGS sequence"/>
</dbReference>
<dbReference type="InterPro" id="IPR011330">
    <property type="entry name" value="Glyco_hydro/deAcase_b/a-brl"/>
</dbReference>
<evidence type="ECO:0000259" key="3">
    <source>
        <dbReference type="PROSITE" id="PS51677"/>
    </source>
</evidence>
<keyword evidence="5" id="KW-1185">Reference proteome</keyword>
<keyword evidence="2" id="KW-0732">Signal</keyword>
<feature type="compositionally biased region" description="Polar residues" evidence="1">
    <location>
        <begin position="53"/>
        <end position="62"/>
    </location>
</feature>
<accession>A0A1H0CUI7</accession>
<dbReference type="PANTHER" id="PTHR10587:SF78">
    <property type="entry name" value="PEPTIDOGLYCAN-N-ACETYLMURAMIC ACID DEACETYLASE PDAA"/>
    <property type="match status" value="1"/>
</dbReference>
<feature type="domain" description="NodB homology" evidence="3">
    <location>
        <begin position="130"/>
        <end position="310"/>
    </location>
</feature>
<evidence type="ECO:0000313" key="4">
    <source>
        <dbReference type="EMBL" id="SDN61537.1"/>
    </source>
</evidence>
<gene>
    <name evidence="4" type="ORF">SAMN05192585_12511</name>
</gene>